<organism evidence="2 3">
    <name type="scientific">Sclerotinia borealis (strain F-4128)</name>
    <dbReference type="NCBI Taxonomy" id="1432307"/>
    <lineage>
        <taxon>Eukaryota</taxon>
        <taxon>Fungi</taxon>
        <taxon>Dikarya</taxon>
        <taxon>Ascomycota</taxon>
        <taxon>Pezizomycotina</taxon>
        <taxon>Leotiomycetes</taxon>
        <taxon>Helotiales</taxon>
        <taxon>Sclerotiniaceae</taxon>
        <taxon>Sclerotinia</taxon>
    </lineage>
</organism>
<name>W9C8Y0_SCLBF</name>
<feature type="domain" description="Heterokaryon incompatibility" evidence="1">
    <location>
        <begin position="137"/>
        <end position="310"/>
    </location>
</feature>
<sequence length="689" mass="79096">MIKVPEDCPDNFWASLYFERFSFPMSHLHISRKTPSNTYERVADLEIYTPEILPERLIQHGTDVSSAMDLDHAVSVTRRWLQSCLKDHPVAYPGPMRARPSVLPSRILDISLSDSGNIFLIQKDEVGLLDGECDLRYATLSHCWDPGQNRQSTTTKNLTDRLNFIDVTELSRTFQDAILFAHALEIKYLWIDALCIIQDKHSDWVIESSLMGDIYGCSYLNIAATSGADGYHGLFNLRWAPDINTPTRRSLIDSIEIGLLKRASCVSKWDRVMMRCSLSRSHEDLTNPSDNIQVIGQVSPLLTRGWVFQERLLSLRTISFHASELTWDCQYGSKCECGALSSVDTTVNNITASRSGHFTKKKLTELSINVTGDHWHDFVSQYSTSRLTRASDYLPAISGIARHFELMRYDSSQKARKVYLAGLWSYNLSRDLCWYIQVSGNRCSPSRAEPYRAPSWSWASVDFTDQNARSPTVWHPNFQKSFQQYSRFEIRHAETQVTEKYYLRRGESDLRDRDQYGAVLGGILRIRGILIKAQVCVHPMKNRPNVGRHTIKFLEKNTLDEKCTDVQLPSLYLDISLVDIQEAQMSLQLSDISLILDKEVHDHAMKVLEEEASNQEEKLRVWICILGKIAGGGICALALRERNQGQANLRSFERVGYLHNETDTDTDDEWSRNFRRRVEREEEIVFDIW</sequence>
<dbReference type="EMBL" id="AYSA01000334">
    <property type="protein sequence ID" value="ESZ93222.1"/>
    <property type="molecule type" value="Genomic_DNA"/>
</dbReference>
<keyword evidence="3" id="KW-1185">Reference proteome</keyword>
<gene>
    <name evidence="2" type="ORF">SBOR_6378</name>
</gene>
<dbReference type="PANTHER" id="PTHR33112">
    <property type="entry name" value="DOMAIN PROTEIN, PUTATIVE-RELATED"/>
    <property type="match status" value="1"/>
</dbReference>
<dbReference type="PANTHER" id="PTHR33112:SF9">
    <property type="entry name" value="HETEROKARYON INCOMPATIBILITY DOMAIN-CONTAINING PROTEIN"/>
    <property type="match status" value="1"/>
</dbReference>
<dbReference type="Proteomes" id="UP000019487">
    <property type="component" value="Unassembled WGS sequence"/>
</dbReference>
<evidence type="ECO:0000313" key="2">
    <source>
        <dbReference type="EMBL" id="ESZ93222.1"/>
    </source>
</evidence>
<dbReference type="Pfam" id="PF06985">
    <property type="entry name" value="HET"/>
    <property type="match status" value="1"/>
</dbReference>
<comment type="caution">
    <text evidence="2">The sequence shown here is derived from an EMBL/GenBank/DDBJ whole genome shotgun (WGS) entry which is preliminary data.</text>
</comment>
<evidence type="ECO:0000259" key="1">
    <source>
        <dbReference type="Pfam" id="PF06985"/>
    </source>
</evidence>
<dbReference type="HOGENOM" id="CLU_002639_2_8_1"/>
<dbReference type="AlphaFoldDB" id="W9C8Y0"/>
<reference evidence="2 3" key="1">
    <citation type="journal article" date="2014" name="Genome Announc.">
        <title>Draft genome sequence of Sclerotinia borealis, a psychrophilic plant pathogenic fungus.</title>
        <authorList>
            <person name="Mardanov A.V."/>
            <person name="Beletsky A.V."/>
            <person name="Kadnikov V.V."/>
            <person name="Ignatov A.N."/>
            <person name="Ravin N.V."/>
        </authorList>
    </citation>
    <scope>NUCLEOTIDE SEQUENCE [LARGE SCALE GENOMIC DNA]</scope>
    <source>
        <strain evidence="3">F-4157</strain>
    </source>
</reference>
<evidence type="ECO:0000313" key="3">
    <source>
        <dbReference type="Proteomes" id="UP000019487"/>
    </source>
</evidence>
<dbReference type="STRING" id="1432307.W9C8Y0"/>
<dbReference type="InterPro" id="IPR010730">
    <property type="entry name" value="HET"/>
</dbReference>
<dbReference type="OrthoDB" id="8300194at2759"/>
<protein>
    <submittedName>
        <fullName evidence="2">HET domain-containing protein</fullName>
    </submittedName>
</protein>
<accession>W9C8Y0</accession>
<proteinExistence type="predicted"/>